<name>A0A9X3LCY1_9BACI</name>
<evidence type="ECO:0000313" key="2">
    <source>
        <dbReference type="EMBL" id="MCZ8534486.1"/>
    </source>
</evidence>
<keyword evidence="1" id="KW-1133">Transmembrane helix</keyword>
<dbReference type="RefSeq" id="WP_269922631.1">
    <property type="nucleotide sequence ID" value="NZ_JAMKBI010000010.1"/>
</dbReference>
<comment type="caution">
    <text evidence="2">The sequence shown here is derived from an EMBL/GenBank/DDBJ whole genome shotgun (WGS) entry which is preliminary data.</text>
</comment>
<protein>
    <submittedName>
        <fullName evidence="2">Uncharacterized protein</fullName>
    </submittedName>
</protein>
<keyword evidence="3" id="KW-1185">Reference proteome</keyword>
<dbReference type="Proteomes" id="UP001152172">
    <property type="component" value="Unassembled WGS sequence"/>
</dbReference>
<feature type="transmembrane region" description="Helical" evidence="1">
    <location>
        <begin position="115"/>
        <end position="132"/>
    </location>
</feature>
<evidence type="ECO:0000256" key="1">
    <source>
        <dbReference type="SAM" id="Phobius"/>
    </source>
</evidence>
<feature type="transmembrane region" description="Helical" evidence="1">
    <location>
        <begin position="6"/>
        <end position="24"/>
    </location>
</feature>
<dbReference type="AlphaFoldDB" id="A0A9X3LCY1"/>
<proteinExistence type="predicted"/>
<keyword evidence="1" id="KW-0472">Membrane</keyword>
<gene>
    <name evidence="2" type="ORF">M9R61_14340</name>
</gene>
<evidence type="ECO:0000313" key="3">
    <source>
        <dbReference type="Proteomes" id="UP001152172"/>
    </source>
</evidence>
<reference evidence="2" key="1">
    <citation type="submission" date="2022-05" db="EMBL/GenBank/DDBJ databases">
        <authorList>
            <person name="Colautti A."/>
            <person name="Iacumin L."/>
        </authorList>
    </citation>
    <scope>NUCLEOTIDE SEQUENCE</scope>
    <source>
        <strain evidence="2">DSM 30747</strain>
    </source>
</reference>
<sequence>MFGFSDLLSLVISAFIILPIVVFLRETGYLIASEIFGVKNPRLTIGSGPRVFKFWIIDVRKYYHLFSWFSYDSLKRKSKLAYICLYAGPIFMNLSVALLLNALLANGLLEEHKTFWNRFVFYAFYYVLFDIIPMRTVNGMPNNGLIIYEMLRYGKRTDYNHEPFIYKTTDIEEEYQESLEEIEDNKKGEGR</sequence>
<dbReference type="EMBL" id="JAMKBI010000010">
    <property type="protein sequence ID" value="MCZ8534486.1"/>
    <property type="molecule type" value="Genomic_DNA"/>
</dbReference>
<feature type="transmembrane region" description="Helical" evidence="1">
    <location>
        <begin position="80"/>
        <end position="103"/>
    </location>
</feature>
<accession>A0A9X3LCY1</accession>
<keyword evidence="1" id="KW-0812">Transmembrane</keyword>
<organism evidence="2 3">
    <name type="scientific">Psychrobacillus psychrodurans</name>
    <dbReference type="NCBI Taxonomy" id="126157"/>
    <lineage>
        <taxon>Bacteria</taxon>
        <taxon>Bacillati</taxon>
        <taxon>Bacillota</taxon>
        <taxon>Bacilli</taxon>
        <taxon>Bacillales</taxon>
        <taxon>Bacillaceae</taxon>
        <taxon>Psychrobacillus</taxon>
    </lineage>
</organism>